<dbReference type="KEGG" id="hhd:HBHAL_4398"/>
<evidence type="ECO:0000313" key="2">
    <source>
        <dbReference type="EMBL" id="CCG46738.1"/>
    </source>
</evidence>
<evidence type="ECO:0000259" key="1">
    <source>
        <dbReference type="Pfam" id="PF01878"/>
    </source>
</evidence>
<sequence>MLYYLDHRERDNLRMLKRSNLNKIGWKEKDLEELLVKNLDRILDEETLMPIFTERSFQEEPDIMALDHTGKLYIFELKRWKSNEENLLQVFRYGQIYGQKNYEDLEKLFLKFNPNSNSLVEEHREYFKLANEEWINKEQFNHQQHFLIVTDGTDIKTRNAVNYWKKTGLNIDSIVYRVFVTDSNEQLIEFNAYSPFQDVIEMEQSNFILNTNYKNNPHSHDEMMNEEKAAAYYHPWKNKIKRIQKGDKVFLYQSGKGIVAMGIGTGEVHMKEYQGKSDEEYYMRLEDFNKLKHPLSAKKMKDVTDSNFMFNQTLFSVDKKKSDLIWKYIKDNHL</sequence>
<dbReference type="HOGENOM" id="CLU_836253_0_0_9"/>
<dbReference type="SUPFAM" id="SSF88697">
    <property type="entry name" value="PUA domain-like"/>
    <property type="match status" value="1"/>
</dbReference>
<protein>
    <recommendedName>
        <fullName evidence="1">EVE domain-containing protein</fullName>
    </recommendedName>
</protein>
<keyword evidence="3" id="KW-1185">Reference proteome</keyword>
<feature type="domain" description="EVE" evidence="1">
    <location>
        <begin position="237"/>
        <end position="325"/>
    </location>
</feature>
<accession>I0JRG7</accession>
<dbReference type="AlphaFoldDB" id="I0JRG7"/>
<dbReference type="InterPro" id="IPR015947">
    <property type="entry name" value="PUA-like_sf"/>
</dbReference>
<dbReference type="EMBL" id="HE717023">
    <property type="protein sequence ID" value="CCG46738.1"/>
    <property type="molecule type" value="Genomic_DNA"/>
</dbReference>
<dbReference type="GO" id="GO:0003676">
    <property type="term" value="F:nucleic acid binding"/>
    <property type="evidence" value="ECO:0007669"/>
    <property type="project" value="InterPro"/>
</dbReference>
<organism evidence="2 3">
    <name type="scientific">Halobacillus halophilus (strain ATCC 35676 / DSM 2266 / JCM 20832 / KCTC 3685 / LMG 17431 / NBRC 102448 / NCIMB 2269)</name>
    <name type="common">Sporosarcina halophila</name>
    <dbReference type="NCBI Taxonomy" id="866895"/>
    <lineage>
        <taxon>Bacteria</taxon>
        <taxon>Bacillati</taxon>
        <taxon>Bacillota</taxon>
        <taxon>Bacilli</taxon>
        <taxon>Bacillales</taxon>
        <taxon>Bacillaceae</taxon>
        <taxon>Halobacillus</taxon>
    </lineage>
</organism>
<dbReference type="Gene3D" id="3.40.1350.10">
    <property type="match status" value="1"/>
</dbReference>
<dbReference type="Pfam" id="PF01878">
    <property type="entry name" value="EVE"/>
    <property type="match status" value="1"/>
</dbReference>
<name>I0JRG7_HALH3</name>
<dbReference type="Proteomes" id="UP000007397">
    <property type="component" value="Chromosome"/>
</dbReference>
<dbReference type="eggNOG" id="COG1637">
    <property type="taxonomic scope" value="Bacteria"/>
</dbReference>
<gene>
    <name evidence="2" type="ordered locus">HBHAL_4398</name>
</gene>
<dbReference type="PATRIC" id="fig|866895.3.peg.3432"/>
<reference evidence="2 3" key="1">
    <citation type="journal article" date="2013" name="Environ. Microbiol.">
        <title>Chloride and organic osmolytes: a hybrid strategy to cope with elevated salinities by the moderately halophilic, chloride-dependent bacterium Halobacillus halophilus.</title>
        <authorList>
            <person name="Saum S.H."/>
            <person name="Pfeiffer F."/>
            <person name="Palm P."/>
            <person name="Rampp M."/>
            <person name="Schuster S.C."/>
            <person name="Muller V."/>
            <person name="Oesterhelt D."/>
        </authorList>
    </citation>
    <scope>NUCLEOTIDE SEQUENCE [LARGE SCALE GENOMIC DNA]</scope>
    <source>
        <strain evidence="3">ATCC 35676 / DSM 2266 / JCM 20832 / KCTC 3685 / LMG 17431 / NBRC 102448 / NCIMB 2269</strain>
    </source>
</reference>
<dbReference type="RefSeq" id="WP_014644624.1">
    <property type="nucleotide sequence ID" value="NC_017668.1"/>
</dbReference>
<dbReference type="InterPro" id="IPR002740">
    <property type="entry name" value="EVE_domain"/>
</dbReference>
<dbReference type="InterPro" id="IPR011856">
    <property type="entry name" value="tRNA_endonuc-like_dom_sf"/>
</dbReference>
<proteinExistence type="predicted"/>
<evidence type="ECO:0000313" key="3">
    <source>
        <dbReference type="Proteomes" id="UP000007397"/>
    </source>
</evidence>